<evidence type="ECO:0000259" key="5">
    <source>
        <dbReference type="Pfam" id="PF11935"/>
    </source>
</evidence>
<accession>A0A5M9JX56</accession>
<dbReference type="InterPro" id="IPR011989">
    <property type="entry name" value="ARM-like"/>
</dbReference>
<dbReference type="VEuPathDB" id="FungiDB:MFRU_001g02910"/>
<evidence type="ECO:0000313" key="7">
    <source>
        <dbReference type="Proteomes" id="UP000322873"/>
    </source>
</evidence>
<feature type="domain" description="Symplekin/Pta1 N-terminal" evidence="5">
    <location>
        <begin position="89"/>
        <end position="309"/>
    </location>
</feature>
<evidence type="ECO:0000256" key="3">
    <source>
        <dbReference type="ARBA" id="ARBA00023242"/>
    </source>
</evidence>
<dbReference type="GO" id="GO:0006397">
    <property type="term" value="P:mRNA processing"/>
    <property type="evidence" value="ECO:0007669"/>
    <property type="project" value="UniProtKB-KW"/>
</dbReference>
<evidence type="ECO:0000313" key="6">
    <source>
        <dbReference type="EMBL" id="KAA8573801.1"/>
    </source>
</evidence>
<evidence type="ECO:0000256" key="4">
    <source>
        <dbReference type="SAM" id="MobiDB-lite"/>
    </source>
</evidence>
<comment type="subcellular location">
    <subcellularLocation>
        <location evidence="1">Nucleus</location>
    </subcellularLocation>
</comment>
<feature type="region of interest" description="Disordered" evidence="4">
    <location>
        <begin position="408"/>
        <end position="428"/>
    </location>
</feature>
<gene>
    <name evidence="6" type="ORF">EYC84_005357</name>
</gene>
<keyword evidence="7" id="KW-1185">Reference proteome</keyword>
<evidence type="ECO:0000256" key="2">
    <source>
        <dbReference type="ARBA" id="ARBA00022664"/>
    </source>
</evidence>
<proteinExistence type="predicted"/>
<keyword evidence="3" id="KW-0539">Nucleus</keyword>
<dbReference type="EMBL" id="VICG01000003">
    <property type="protein sequence ID" value="KAA8573801.1"/>
    <property type="molecule type" value="Genomic_DNA"/>
</dbReference>
<dbReference type="SUPFAM" id="SSF48371">
    <property type="entry name" value="ARM repeat"/>
    <property type="match status" value="1"/>
</dbReference>
<dbReference type="InterPro" id="IPR032460">
    <property type="entry name" value="Symplekin/Pta1_N"/>
</dbReference>
<reference evidence="6 7" key="1">
    <citation type="submission" date="2019-06" db="EMBL/GenBank/DDBJ databases">
        <title>Genome Sequence of the Brown Rot Fungal Pathogen Monilinia fructicola.</title>
        <authorList>
            <person name="De Miccolis Angelini R.M."/>
            <person name="Landi L."/>
            <person name="Abate D."/>
            <person name="Pollastro S."/>
            <person name="Romanazzi G."/>
            <person name="Faretra F."/>
        </authorList>
    </citation>
    <scope>NUCLEOTIDE SEQUENCE [LARGE SCALE GENOMIC DNA]</scope>
    <source>
        <strain evidence="6 7">Mfrc123</strain>
    </source>
</reference>
<dbReference type="PANTHER" id="PTHR15245">
    <property type="entry name" value="SYMPLEKIN-RELATED"/>
    <property type="match status" value="1"/>
</dbReference>
<evidence type="ECO:0000256" key="1">
    <source>
        <dbReference type="ARBA" id="ARBA00004123"/>
    </source>
</evidence>
<dbReference type="InterPro" id="IPR016024">
    <property type="entry name" value="ARM-type_fold"/>
</dbReference>
<protein>
    <recommendedName>
        <fullName evidence="5">Symplekin/Pta1 N-terminal domain-containing protein</fullName>
    </recommendedName>
</protein>
<name>A0A5M9JX56_MONFR</name>
<organism evidence="6 7">
    <name type="scientific">Monilinia fructicola</name>
    <name type="common">Brown rot fungus</name>
    <name type="synonym">Ciboria fructicola</name>
    <dbReference type="NCBI Taxonomy" id="38448"/>
    <lineage>
        <taxon>Eukaryota</taxon>
        <taxon>Fungi</taxon>
        <taxon>Dikarya</taxon>
        <taxon>Ascomycota</taxon>
        <taxon>Pezizomycotina</taxon>
        <taxon>Leotiomycetes</taxon>
        <taxon>Helotiales</taxon>
        <taxon>Sclerotiniaceae</taxon>
        <taxon>Monilinia</taxon>
    </lineage>
</organism>
<dbReference type="PANTHER" id="PTHR15245:SF20">
    <property type="entry name" value="SYMPLEKIN"/>
    <property type="match status" value="1"/>
</dbReference>
<dbReference type="Proteomes" id="UP000322873">
    <property type="component" value="Unassembled WGS sequence"/>
</dbReference>
<dbReference type="InterPro" id="IPR021850">
    <property type="entry name" value="Symplekin/Pta1"/>
</dbReference>
<keyword evidence="2" id="KW-0507">mRNA processing</keyword>
<sequence length="744" mass="82662">MATLTVEQQITQLNDARKLVLSDATYYTQIIQGILPIIGPSARVELRRWGSDFLAETFSSPTIPSSQKETLSLVVLDTLKDMIENPHEDSAVVKSTVQTAASIYPLVVRWIINNPYDVPTWDRMVAIKTRILRMWDTAKPGVRICCIKFAQRVVLVQTTGPDADSKRGDPLQVSLSMVPPNHTLLPPRNLEAEASGLLDRLLAVFQENSSDAVLVDATLNSLSILIRARPHIANKILNVLLNFNPLKLANSPMTPKLRVMVKSMEKTTRSLLIHISKRDPHNPLNGRIQQYVERMMRSKTEIFDEANRKRGPPEPVDGMDPAKRQKLAAQVTSPAPNRLHVPPLTPGNHTIAELFTITTDEALKGFDVALLSEDLVVKIGITILQKIDANTVEQAISGVKARLQALSEPRPEEINAETAPLSVEEDDDDYEPDIYSAEDTEQILNKLDSSPPEEVKPDIEKVANVALGPFTLPPPPSLNAEEAALVGQGTVSRVFGVMQTLDEPAARKTKAGINRLAASAYDRDAWITIITRLATRAGAGLEEPSDAIKVESPDLERLTLSNTIRQSLLVYILEDFRKRIDIAVAWLCEEWYNDKVQMKLGDSSAVLHYEKWTLKVLDGISIYLDAKDKVLTRFLSEIPGLSSEVLSKIKGLCKDPTMVNLSLTSLLYLVMMRPPVRELALDAVEDIWNTCKNFRSTTLAMLTFEDENAKPIAAKYLKKWRPGFEDKLKGDDEKSKTNGMVIGA</sequence>
<dbReference type="GO" id="GO:0005847">
    <property type="term" value="C:mRNA cleavage and polyadenylation specificity factor complex"/>
    <property type="evidence" value="ECO:0007669"/>
    <property type="project" value="TreeGrafter"/>
</dbReference>
<dbReference type="Gene3D" id="1.25.10.10">
    <property type="entry name" value="Leucine-rich Repeat Variant"/>
    <property type="match status" value="1"/>
</dbReference>
<comment type="caution">
    <text evidence="6">The sequence shown here is derived from an EMBL/GenBank/DDBJ whole genome shotgun (WGS) entry which is preliminary data.</text>
</comment>
<dbReference type="Pfam" id="PF11935">
    <property type="entry name" value="SYMPK_PTA1_N"/>
    <property type="match status" value="1"/>
</dbReference>
<dbReference type="AlphaFoldDB" id="A0A5M9JX56"/>